<dbReference type="Proteomes" id="UP000650582">
    <property type="component" value="Unassembled WGS sequence"/>
</dbReference>
<comment type="caution">
    <text evidence="2">The sequence shown here is derived from an EMBL/GenBank/DDBJ whole genome shotgun (WGS) entry which is preliminary data.</text>
</comment>
<feature type="region of interest" description="Disordered" evidence="1">
    <location>
        <begin position="23"/>
        <end position="43"/>
    </location>
</feature>
<sequence length="266" mass="28855">MESKAKSKRERTRRWIGSQLVCVSDPASDDHGGTSGEENITPSTSRLSFRIPTFDRLSGAKGGAWARLRVLLKTLRDTPAMFGPVVSAASILLDCLDTIEAIARNQRDYEYLATELGALSKSLVTTYKRAAPGSDSDCVTGIAKLAVLNAEMKATYDSQLSSSTNRRTCTEGIRVQLLDKLKGWVYNTRGQAVYWMSGMAGTGKATIACTFAEWLEREAAGSKLLLHAGLCRLSGRNSDDTYGGIPARRVVRLVPALISLSHTLCC</sequence>
<reference evidence="2" key="1">
    <citation type="submission" date="2020-09" db="EMBL/GenBank/DDBJ databases">
        <title>Comparative genome analyses of four rice-infecting Rhizoctonia solani isolates reveal extensive enrichment of homogalacturonan modification genes.</title>
        <authorList>
            <person name="Lee D.-Y."/>
            <person name="Jeon J."/>
            <person name="Kim K.-T."/>
            <person name="Cheong K."/>
            <person name="Song H."/>
            <person name="Choi G."/>
            <person name="Ko J."/>
            <person name="Opiyo S.O."/>
            <person name="Zuo S."/>
            <person name="Madhav S."/>
            <person name="Lee Y.-H."/>
            <person name="Wang G.-L."/>
        </authorList>
    </citation>
    <scope>NUCLEOTIDE SEQUENCE</scope>
    <source>
        <strain evidence="2">AG1-IA YN-7</strain>
    </source>
</reference>
<dbReference type="EMBL" id="JACYCC010000369">
    <property type="protein sequence ID" value="KAF8667459.1"/>
    <property type="molecule type" value="Genomic_DNA"/>
</dbReference>
<organism evidence="2 3">
    <name type="scientific">Rhizoctonia solani</name>
    <dbReference type="NCBI Taxonomy" id="456999"/>
    <lineage>
        <taxon>Eukaryota</taxon>
        <taxon>Fungi</taxon>
        <taxon>Dikarya</taxon>
        <taxon>Basidiomycota</taxon>
        <taxon>Agaricomycotina</taxon>
        <taxon>Agaricomycetes</taxon>
        <taxon>Cantharellales</taxon>
        <taxon>Ceratobasidiaceae</taxon>
        <taxon>Rhizoctonia</taxon>
    </lineage>
</organism>
<evidence type="ECO:0000256" key="1">
    <source>
        <dbReference type="SAM" id="MobiDB-lite"/>
    </source>
</evidence>
<gene>
    <name evidence="2" type="ORF">RHS04_09320</name>
</gene>
<protein>
    <submittedName>
        <fullName evidence="2">Encoded by</fullName>
    </submittedName>
</protein>
<dbReference type="AlphaFoldDB" id="A0A8H7GY86"/>
<name>A0A8H7GY86_9AGAM</name>
<accession>A0A8H7GY86</accession>
<evidence type="ECO:0000313" key="3">
    <source>
        <dbReference type="Proteomes" id="UP000650582"/>
    </source>
</evidence>
<proteinExistence type="predicted"/>
<evidence type="ECO:0000313" key="2">
    <source>
        <dbReference type="EMBL" id="KAF8667459.1"/>
    </source>
</evidence>